<dbReference type="InterPro" id="IPR001466">
    <property type="entry name" value="Beta-lactam-related"/>
</dbReference>
<protein>
    <recommendedName>
        <fullName evidence="6">Beta-lactamase/transpeptidase-like protein</fullName>
    </recommendedName>
</protein>
<dbReference type="Pfam" id="PF11954">
    <property type="entry name" value="DUF3471"/>
    <property type="match status" value="1"/>
</dbReference>
<dbReference type="Gene3D" id="2.40.128.600">
    <property type="match status" value="1"/>
</dbReference>
<feature type="domain" description="Peptidase S12 Pab87-related C-terminal" evidence="3">
    <location>
        <begin position="417"/>
        <end position="501"/>
    </location>
</feature>
<gene>
    <name evidence="4" type="ORF">KVV02_000779</name>
</gene>
<evidence type="ECO:0000259" key="2">
    <source>
        <dbReference type="Pfam" id="PF00144"/>
    </source>
</evidence>
<dbReference type="PANTHER" id="PTHR46825:SF15">
    <property type="entry name" value="BETA-LACTAMASE-RELATED DOMAIN-CONTAINING PROTEIN"/>
    <property type="match status" value="1"/>
</dbReference>
<evidence type="ECO:0000259" key="3">
    <source>
        <dbReference type="Pfam" id="PF11954"/>
    </source>
</evidence>
<name>A0A9P8CXS8_MORAP</name>
<organism evidence="4 5">
    <name type="scientific">Mortierella alpina</name>
    <name type="common">Oleaginous fungus</name>
    <name type="synonym">Mortierella renispora</name>
    <dbReference type="NCBI Taxonomy" id="64518"/>
    <lineage>
        <taxon>Eukaryota</taxon>
        <taxon>Fungi</taxon>
        <taxon>Fungi incertae sedis</taxon>
        <taxon>Mucoromycota</taxon>
        <taxon>Mortierellomycotina</taxon>
        <taxon>Mortierellomycetes</taxon>
        <taxon>Mortierellales</taxon>
        <taxon>Mortierellaceae</taxon>
        <taxon>Mortierella</taxon>
    </lineage>
</organism>
<proteinExistence type="inferred from homology"/>
<comment type="caution">
    <text evidence="4">The sequence shown here is derived from an EMBL/GenBank/DDBJ whole genome shotgun (WGS) entry which is preliminary data.</text>
</comment>
<evidence type="ECO:0008006" key="6">
    <source>
        <dbReference type="Google" id="ProtNLM"/>
    </source>
</evidence>
<dbReference type="InterPro" id="IPR012338">
    <property type="entry name" value="Beta-lactam/transpept-like"/>
</dbReference>
<dbReference type="EMBL" id="JAIFTL010000133">
    <property type="protein sequence ID" value="KAG9322701.1"/>
    <property type="molecule type" value="Genomic_DNA"/>
</dbReference>
<dbReference type="InterPro" id="IPR050491">
    <property type="entry name" value="AmpC-like"/>
</dbReference>
<evidence type="ECO:0000313" key="4">
    <source>
        <dbReference type="EMBL" id="KAG9322701.1"/>
    </source>
</evidence>
<dbReference type="Gene3D" id="3.40.710.10">
    <property type="entry name" value="DD-peptidase/beta-lactamase superfamily"/>
    <property type="match status" value="1"/>
</dbReference>
<dbReference type="AlphaFoldDB" id="A0A9P8CXS8"/>
<dbReference type="InterPro" id="IPR021860">
    <property type="entry name" value="Peptidase_S12_Pab87-rel_C"/>
</dbReference>
<dbReference type="SUPFAM" id="SSF56601">
    <property type="entry name" value="beta-lactamase/transpeptidase-like"/>
    <property type="match status" value="1"/>
</dbReference>
<feature type="non-terminal residue" evidence="4">
    <location>
        <position position="1"/>
    </location>
</feature>
<dbReference type="PANTHER" id="PTHR46825">
    <property type="entry name" value="D-ALANYL-D-ALANINE-CARBOXYPEPTIDASE/ENDOPEPTIDASE AMPH"/>
    <property type="match status" value="1"/>
</dbReference>
<comment type="similarity">
    <text evidence="1">Belongs to the peptidase S12 family.</text>
</comment>
<feature type="domain" description="Beta-lactamase-related" evidence="2">
    <location>
        <begin position="42"/>
        <end position="367"/>
    </location>
</feature>
<evidence type="ECO:0000256" key="1">
    <source>
        <dbReference type="ARBA" id="ARBA00038215"/>
    </source>
</evidence>
<accession>A0A9P8CXS8</accession>
<sequence>VYFLHSHQDSISASFFHNMTVAHESSASTKEFFDALPGILERARNECGIPGMSVAIMYKGELAFAQGFGKRNRVDPFTEETVSHIASVTKAFTATAIGELVAEGKVDWDKTPVSDYLPEFELKDPVLTSQLTFADMLAHRTPMPFIDLAWLRNAAPPKVLINQLKHLDMPSKLPSTVNYSNIVYTVAGEAAANVAGMSYKDLITTKIFDPLGLKSAGLSGADMAKQPNFAMPYNAASLEEAKKGIYEEGYINEFPVSDAPSGDIFMDVVDLVKWGQVILKLGELNGKQVLNKESILETVTPRNIMRRPRLWSDLSPVKGYGYGWIVDSYKGQANFRHDGSYPGYVSQLTLFPDADLVIAHLTNIHVTNLPSTLPYYIADQILGLPQTEDWLFEAAAEDSQHVYNHFARLAKGDFPERVENLPQSHPLTDYTGEYTHPVYGKITIRLEGDSLFMKMSIFDHRLEHHHSESFTTLLHDFTLKFGVLFTFVTGSNGKVYAIKTVIEDVALEFTRLDVHNIGAKEEK</sequence>
<dbReference type="Proteomes" id="UP000717515">
    <property type="component" value="Unassembled WGS sequence"/>
</dbReference>
<evidence type="ECO:0000313" key="5">
    <source>
        <dbReference type="Proteomes" id="UP000717515"/>
    </source>
</evidence>
<reference evidence="4" key="1">
    <citation type="submission" date="2021-07" db="EMBL/GenBank/DDBJ databases">
        <title>Draft genome of Mortierella alpina, strain LL118, isolated from an aspen leaf litter sample.</title>
        <authorList>
            <person name="Yang S."/>
            <person name="Vinatzer B.A."/>
        </authorList>
    </citation>
    <scope>NUCLEOTIDE SEQUENCE</scope>
    <source>
        <strain evidence="4">LL118</strain>
    </source>
</reference>
<dbReference type="Pfam" id="PF00144">
    <property type="entry name" value="Beta-lactamase"/>
    <property type="match status" value="1"/>
</dbReference>